<comment type="caution">
    <text evidence="1">The sequence shown here is derived from an EMBL/GenBank/DDBJ whole genome shotgun (WGS) entry which is preliminary data.</text>
</comment>
<name>X1AT35_9ZZZZ</name>
<dbReference type="EMBL" id="BART01001136">
    <property type="protein sequence ID" value="GAG63006.1"/>
    <property type="molecule type" value="Genomic_DNA"/>
</dbReference>
<accession>X1AT35</accession>
<organism evidence="1">
    <name type="scientific">marine sediment metagenome</name>
    <dbReference type="NCBI Taxonomy" id="412755"/>
    <lineage>
        <taxon>unclassified sequences</taxon>
        <taxon>metagenomes</taxon>
        <taxon>ecological metagenomes</taxon>
    </lineage>
</organism>
<protein>
    <submittedName>
        <fullName evidence="1">Uncharacterized protein</fullName>
    </submittedName>
</protein>
<reference evidence="1" key="1">
    <citation type="journal article" date="2014" name="Front. Microbiol.">
        <title>High frequency of phylogenetically diverse reductive dehalogenase-homologous genes in deep subseafloor sedimentary metagenomes.</title>
        <authorList>
            <person name="Kawai M."/>
            <person name="Futagami T."/>
            <person name="Toyoda A."/>
            <person name="Takaki Y."/>
            <person name="Nishi S."/>
            <person name="Hori S."/>
            <person name="Arai W."/>
            <person name="Tsubouchi T."/>
            <person name="Morono Y."/>
            <person name="Uchiyama I."/>
            <person name="Ito T."/>
            <person name="Fujiyama A."/>
            <person name="Inagaki F."/>
            <person name="Takami H."/>
        </authorList>
    </citation>
    <scope>NUCLEOTIDE SEQUENCE</scope>
    <source>
        <strain evidence="1">Expedition CK06-06</strain>
    </source>
</reference>
<sequence length="48" mass="5902">MLIYETGALKKEVEMLYKIIDDLKAKNKLLNEQLEYRKQSWIKRLFKK</sequence>
<evidence type="ECO:0000313" key="2">
    <source>
        <dbReference type="EMBL" id="GAH19411.1"/>
    </source>
</evidence>
<dbReference type="EMBL" id="BARU01004286">
    <property type="protein sequence ID" value="GAH19411.1"/>
    <property type="molecule type" value="Genomic_DNA"/>
</dbReference>
<proteinExistence type="predicted"/>
<gene>
    <name evidence="1" type="ORF">S01H4_04289</name>
    <name evidence="2" type="ORF">S03H2_08717</name>
</gene>
<dbReference type="AlphaFoldDB" id="X1AT35"/>
<evidence type="ECO:0000313" key="1">
    <source>
        <dbReference type="EMBL" id="GAG63006.1"/>
    </source>
</evidence>